<dbReference type="OrthoDB" id="9816357at2"/>
<feature type="region of interest" description="Disordered" evidence="3">
    <location>
        <begin position="29"/>
        <end position="52"/>
    </location>
</feature>
<keyword evidence="7" id="KW-1185">Reference proteome</keyword>
<protein>
    <submittedName>
        <fullName evidence="6">Iron complex transport system substrate-binding protein</fullName>
    </submittedName>
</protein>
<dbReference type="InterPro" id="IPR054828">
    <property type="entry name" value="Vit_B12_bind_prot"/>
</dbReference>
<evidence type="ECO:0000259" key="5">
    <source>
        <dbReference type="PROSITE" id="PS50983"/>
    </source>
</evidence>
<dbReference type="PROSITE" id="PS50983">
    <property type="entry name" value="FE_B12_PBP"/>
    <property type="match status" value="1"/>
</dbReference>
<dbReference type="CDD" id="cd01143">
    <property type="entry name" value="YvrC"/>
    <property type="match status" value="1"/>
</dbReference>
<dbReference type="NCBIfam" id="NF038402">
    <property type="entry name" value="TroA_like"/>
    <property type="match status" value="1"/>
</dbReference>
<evidence type="ECO:0000256" key="1">
    <source>
        <dbReference type="ARBA" id="ARBA00008814"/>
    </source>
</evidence>
<dbReference type="InterPro" id="IPR050902">
    <property type="entry name" value="ABC_Transporter_SBP"/>
</dbReference>
<feature type="compositionally biased region" description="Polar residues" evidence="3">
    <location>
        <begin position="39"/>
        <end position="52"/>
    </location>
</feature>
<dbReference type="Pfam" id="PF01497">
    <property type="entry name" value="Peripla_BP_2"/>
    <property type="match status" value="1"/>
</dbReference>
<accession>A0A1I4Y4I0</accession>
<feature type="domain" description="Fe/B12 periplasmic-binding" evidence="5">
    <location>
        <begin position="72"/>
        <end position="320"/>
    </location>
</feature>
<dbReference type="RefSeq" id="WP_074909556.1">
    <property type="nucleotide sequence ID" value="NZ_FOVK01000001.1"/>
</dbReference>
<name>A0A1I4Y4I0_9CLOT</name>
<comment type="similarity">
    <text evidence="1">Belongs to the bacterial solute-binding protein 8 family.</text>
</comment>
<gene>
    <name evidence="6" type="ORF">SAMN04488695_101361</name>
</gene>
<dbReference type="PROSITE" id="PS51257">
    <property type="entry name" value="PROKAR_LIPOPROTEIN"/>
    <property type="match status" value="1"/>
</dbReference>
<dbReference type="PANTHER" id="PTHR30535:SF34">
    <property type="entry name" value="MOLYBDATE-BINDING PROTEIN MOLA"/>
    <property type="match status" value="1"/>
</dbReference>
<evidence type="ECO:0000256" key="4">
    <source>
        <dbReference type="SAM" id="SignalP"/>
    </source>
</evidence>
<evidence type="ECO:0000256" key="2">
    <source>
        <dbReference type="ARBA" id="ARBA00022729"/>
    </source>
</evidence>
<dbReference type="GO" id="GO:0071281">
    <property type="term" value="P:cellular response to iron ion"/>
    <property type="evidence" value="ECO:0007669"/>
    <property type="project" value="TreeGrafter"/>
</dbReference>
<proteinExistence type="inferred from homology"/>
<dbReference type="PANTHER" id="PTHR30535">
    <property type="entry name" value="VITAMIN B12-BINDING PROTEIN"/>
    <property type="match status" value="1"/>
</dbReference>
<feature type="signal peptide" evidence="4">
    <location>
        <begin position="1"/>
        <end position="29"/>
    </location>
</feature>
<dbReference type="AlphaFoldDB" id="A0A1I4Y4I0"/>
<evidence type="ECO:0000313" key="7">
    <source>
        <dbReference type="Proteomes" id="UP000181899"/>
    </source>
</evidence>
<dbReference type="Gene3D" id="3.40.50.1980">
    <property type="entry name" value="Nitrogenase molybdenum iron protein domain"/>
    <property type="match status" value="2"/>
</dbReference>
<dbReference type="SUPFAM" id="SSF53807">
    <property type="entry name" value="Helical backbone' metal receptor"/>
    <property type="match status" value="1"/>
</dbReference>
<reference evidence="6 7" key="1">
    <citation type="submission" date="2016-10" db="EMBL/GenBank/DDBJ databases">
        <authorList>
            <person name="de Groot N.N."/>
        </authorList>
    </citation>
    <scope>NUCLEOTIDE SEQUENCE [LARGE SCALE GENOMIC DNA]</scope>
    <source>
        <strain evidence="6 7">ML2</strain>
    </source>
</reference>
<dbReference type="EMBL" id="FOVK01000001">
    <property type="protein sequence ID" value="SFN32449.1"/>
    <property type="molecule type" value="Genomic_DNA"/>
</dbReference>
<dbReference type="InterPro" id="IPR002491">
    <property type="entry name" value="ABC_transptr_periplasmic_BD"/>
</dbReference>
<dbReference type="STRING" id="398199.SAMN05421804_10457"/>
<keyword evidence="2 4" id="KW-0732">Signal</keyword>
<dbReference type="Proteomes" id="UP000181899">
    <property type="component" value="Unassembled WGS sequence"/>
</dbReference>
<sequence length="322" mass="35363">MYKKSKTTNLILALFLVMLVFSGCSGKKAENDPAIPSVETETPSGNSLNTEYPLTITDSTGNEVTIPEKPMNVVSLAPSITETFFALGVEELLVGRTEYCDYPSEVSGIESIGTLQEPNIEKIAELEADLVIASTHFKEEAQKKLEELGITVLVLNPNDSFEGVYDVIGKMGTVLDAQSKAEEIVDSMKEKVSSVEEKVKELSSPSVYYVVGYGEYGDYTAGKGTFISEMIERAGGINVADDVEGWSYSLEKLVEHDPQIILVSKYYETKSGFISTEGYKELTAVKEEKVMEIDSNLIDRQGPRLADGFEALAKAIHQDDFR</sequence>
<evidence type="ECO:0000256" key="3">
    <source>
        <dbReference type="SAM" id="MobiDB-lite"/>
    </source>
</evidence>
<feature type="chain" id="PRO_5010267860" evidence="4">
    <location>
        <begin position="30"/>
        <end position="322"/>
    </location>
</feature>
<evidence type="ECO:0000313" key="6">
    <source>
        <dbReference type="EMBL" id="SFN32449.1"/>
    </source>
</evidence>
<organism evidence="6 7">
    <name type="scientific">Proteiniclasticum ruminis</name>
    <dbReference type="NCBI Taxonomy" id="398199"/>
    <lineage>
        <taxon>Bacteria</taxon>
        <taxon>Bacillati</taxon>
        <taxon>Bacillota</taxon>
        <taxon>Clostridia</taxon>
        <taxon>Eubacteriales</taxon>
        <taxon>Clostridiaceae</taxon>
        <taxon>Proteiniclasticum</taxon>
    </lineage>
</organism>